<evidence type="ECO:0000256" key="3">
    <source>
        <dbReference type="ARBA" id="ARBA00022842"/>
    </source>
</evidence>
<feature type="region of interest" description="Disordered" evidence="5">
    <location>
        <begin position="33"/>
        <end position="54"/>
    </location>
</feature>
<dbReference type="OrthoDB" id="6921389at2759"/>
<protein>
    <submittedName>
        <fullName evidence="6">Uncharacterized protein</fullName>
    </submittedName>
</protein>
<evidence type="ECO:0000256" key="2">
    <source>
        <dbReference type="ARBA" id="ARBA00022723"/>
    </source>
</evidence>
<dbReference type="GO" id="GO:0046872">
    <property type="term" value="F:metal ion binding"/>
    <property type="evidence" value="ECO:0007669"/>
    <property type="project" value="UniProtKB-KW"/>
</dbReference>
<gene>
    <name evidence="6" type="ORF">FNYG_12036</name>
</gene>
<evidence type="ECO:0000256" key="4">
    <source>
        <dbReference type="RuleBase" id="RU004466"/>
    </source>
</evidence>
<dbReference type="InterPro" id="IPR000092">
    <property type="entry name" value="Polyprenyl_synt"/>
</dbReference>
<dbReference type="InterPro" id="IPR008949">
    <property type="entry name" value="Isoprenoid_synthase_dom_sf"/>
</dbReference>
<organism evidence="6 7">
    <name type="scientific">Gibberella nygamai</name>
    <name type="common">Bean root rot disease fungus</name>
    <name type="synonym">Fusarium nygamai</name>
    <dbReference type="NCBI Taxonomy" id="42673"/>
    <lineage>
        <taxon>Eukaryota</taxon>
        <taxon>Fungi</taxon>
        <taxon>Dikarya</taxon>
        <taxon>Ascomycota</taxon>
        <taxon>Pezizomycotina</taxon>
        <taxon>Sordariomycetes</taxon>
        <taxon>Hypocreomycetidae</taxon>
        <taxon>Hypocreales</taxon>
        <taxon>Nectriaceae</taxon>
        <taxon>Fusarium</taxon>
        <taxon>Fusarium fujikuroi species complex</taxon>
    </lineage>
</organism>
<dbReference type="Pfam" id="PF00348">
    <property type="entry name" value="polyprenyl_synt"/>
    <property type="match status" value="1"/>
</dbReference>
<dbReference type="SUPFAM" id="SSF48576">
    <property type="entry name" value="Terpenoid synthases"/>
    <property type="match status" value="2"/>
</dbReference>
<dbReference type="PANTHER" id="PTHR12001:SF44">
    <property type="entry name" value="GERANYLGERANYL PYROPHOSPHATE SYNTHASE"/>
    <property type="match status" value="1"/>
</dbReference>
<evidence type="ECO:0000313" key="6">
    <source>
        <dbReference type="EMBL" id="PNP74700.1"/>
    </source>
</evidence>
<name>A0A2K0VXE1_GIBNY</name>
<comment type="similarity">
    <text evidence="4">Belongs to the FPP/GGPP synthase family.</text>
</comment>
<proteinExistence type="inferred from homology"/>
<evidence type="ECO:0000313" key="7">
    <source>
        <dbReference type="Proteomes" id="UP000236664"/>
    </source>
</evidence>
<comment type="caution">
    <text evidence="6">The sequence shown here is derived from an EMBL/GenBank/DDBJ whole genome shotgun (WGS) entry which is preliminary data.</text>
</comment>
<sequence>MAEQQISNLLSMFDAFHANQKLEITVQVTDPFHYRDTPPDSSSSEGGSLSRYEERRVSLPLPHNAPSPDLVSQLCFSTAMSSELNTRWKSQRLKVADSPYNYILTLPSKGIRGAFIDSLNVWLDVPEDKTSVIKEVIGMLHNSSLIIDDFQDNSPLRRGKPSTHTIFGPAQAINTATYIIVKAIEKIQEIVSHDALADITSTITTIFQGQAMDLWWTANTTVPSIQEYLLMVNDKTGALFRLSLELLALNSEVSVSDSTLESLSSVVSLLGQYFQIRDDYMNLIDNKVCSLRPLSHLRVPEKAIHFSALPPRSRTFTKHSQYTDQKGFCEDLDEGKYSLTLIHALRSDSNDLLTNILSMRRVRGKLTTQQKMLVLEVMKANGSLEWTSSLLGMLHTRVLAEVGSLEVSMNRDNPALRALVERLKLET</sequence>
<dbReference type="PANTHER" id="PTHR12001">
    <property type="entry name" value="GERANYLGERANYL PYROPHOSPHATE SYNTHASE"/>
    <property type="match status" value="1"/>
</dbReference>
<dbReference type="GO" id="GO:0043386">
    <property type="term" value="P:mycotoxin biosynthetic process"/>
    <property type="evidence" value="ECO:0007669"/>
    <property type="project" value="UniProtKB-ARBA"/>
</dbReference>
<dbReference type="PROSITE" id="PS00723">
    <property type="entry name" value="POLYPRENYL_SYNTHASE_1"/>
    <property type="match status" value="1"/>
</dbReference>
<keyword evidence="3" id="KW-0460">Magnesium</keyword>
<dbReference type="GO" id="GO:0004659">
    <property type="term" value="F:prenyltransferase activity"/>
    <property type="evidence" value="ECO:0007669"/>
    <property type="project" value="InterPro"/>
</dbReference>
<dbReference type="Proteomes" id="UP000236664">
    <property type="component" value="Unassembled WGS sequence"/>
</dbReference>
<dbReference type="STRING" id="42673.A0A2K0VXE1"/>
<evidence type="ECO:0000256" key="1">
    <source>
        <dbReference type="ARBA" id="ARBA00022679"/>
    </source>
</evidence>
<dbReference type="GO" id="GO:0046165">
    <property type="term" value="P:alcohol biosynthetic process"/>
    <property type="evidence" value="ECO:0007669"/>
    <property type="project" value="UniProtKB-ARBA"/>
</dbReference>
<reference evidence="6 7" key="1">
    <citation type="submission" date="2017-06" db="EMBL/GenBank/DDBJ databases">
        <title>Genome of Fusarium nygamai isolate CS10214.</title>
        <authorList>
            <person name="Gardiner D.M."/>
            <person name="Obanor F."/>
            <person name="Kazan K."/>
        </authorList>
    </citation>
    <scope>NUCLEOTIDE SEQUENCE [LARGE SCALE GENOMIC DNA]</scope>
    <source>
        <strain evidence="6 7">CS10214</strain>
    </source>
</reference>
<dbReference type="AlphaFoldDB" id="A0A2K0VXE1"/>
<dbReference type="PROSITE" id="PS00444">
    <property type="entry name" value="POLYPRENYL_SYNTHASE_2"/>
    <property type="match status" value="1"/>
</dbReference>
<keyword evidence="1 4" id="KW-0808">Transferase</keyword>
<accession>A0A2K0VXE1</accession>
<feature type="compositionally biased region" description="Low complexity" evidence="5">
    <location>
        <begin position="41"/>
        <end position="50"/>
    </location>
</feature>
<keyword evidence="2" id="KW-0479">Metal-binding</keyword>
<dbReference type="InterPro" id="IPR033749">
    <property type="entry name" value="Polyprenyl_synt_CS"/>
</dbReference>
<dbReference type="Gene3D" id="1.10.600.10">
    <property type="entry name" value="Farnesyl Diphosphate Synthase"/>
    <property type="match status" value="1"/>
</dbReference>
<dbReference type="EMBL" id="MTQA01000199">
    <property type="protein sequence ID" value="PNP74700.1"/>
    <property type="molecule type" value="Genomic_DNA"/>
</dbReference>
<evidence type="ECO:0000256" key="5">
    <source>
        <dbReference type="SAM" id="MobiDB-lite"/>
    </source>
</evidence>
<dbReference type="GO" id="GO:0008299">
    <property type="term" value="P:isoprenoid biosynthetic process"/>
    <property type="evidence" value="ECO:0007669"/>
    <property type="project" value="InterPro"/>
</dbReference>
<dbReference type="SFLD" id="SFLDS00005">
    <property type="entry name" value="Isoprenoid_Synthase_Type_I"/>
    <property type="match status" value="1"/>
</dbReference>
<keyword evidence="7" id="KW-1185">Reference proteome</keyword>